<dbReference type="Pfam" id="PF02734">
    <property type="entry name" value="Dak2"/>
    <property type="match status" value="2"/>
</dbReference>
<proteinExistence type="predicted"/>
<name>A0ABM6Z3M1_9ACTO</name>
<gene>
    <name evidence="3" type="ORF">D5R93_07795</name>
</gene>
<dbReference type="InterPro" id="IPR036117">
    <property type="entry name" value="DhaL_dom_sf"/>
</dbReference>
<evidence type="ECO:0000313" key="3">
    <source>
        <dbReference type="EMBL" id="AYD89949.1"/>
    </source>
</evidence>
<feature type="region of interest" description="Disordered" evidence="1">
    <location>
        <begin position="59"/>
        <end position="81"/>
    </location>
</feature>
<dbReference type="InterPro" id="IPR004007">
    <property type="entry name" value="DhaL_dom"/>
</dbReference>
<reference evidence="3 4" key="1">
    <citation type="submission" date="2018-09" db="EMBL/GenBank/DDBJ databases">
        <authorList>
            <person name="Li J."/>
        </authorList>
    </citation>
    <scope>NUCLEOTIDE SEQUENCE [LARGE SCALE GENOMIC DNA]</scope>
    <source>
        <strain evidence="3 4">2129</strain>
    </source>
</reference>
<dbReference type="SMART" id="SM01120">
    <property type="entry name" value="Dak2"/>
    <property type="match status" value="1"/>
</dbReference>
<dbReference type="Proteomes" id="UP000273001">
    <property type="component" value="Chromosome"/>
</dbReference>
<evidence type="ECO:0000256" key="1">
    <source>
        <dbReference type="SAM" id="MobiDB-lite"/>
    </source>
</evidence>
<dbReference type="PROSITE" id="PS51480">
    <property type="entry name" value="DHAL"/>
    <property type="match status" value="1"/>
</dbReference>
<dbReference type="Gene3D" id="1.25.40.340">
    <property type="match status" value="1"/>
</dbReference>
<keyword evidence="4" id="KW-1185">Reference proteome</keyword>
<feature type="compositionally biased region" description="Basic and acidic residues" evidence="1">
    <location>
        <begin position="65"/>
        <end position="81"/>
    </location>
</feature>
<evidence type="ECO:0000313" key="4">
    <source>
        <dbReference type="Proteomes" id="UP000273001"/>
    </source>
</evidence>
<feature type="domain" description="DhaL" evidence="2">
    <location>
        <begin position="1"/>
        <end position="167"/>
    </location>
</feature>
<protein>
    <submittedName>
        <fullName evidence="3">DAK2 domain-containing protein</fullName>
    </submittedName>
</protein>
<accession>A0ABM6Z3M1</accession>
<organism evidence="3 4">
    <name type="scientific">Actinomyces lilanjuaniae</name>
    <dbReference type="NCBI Taxonomy" id="2321394"/>
    <lineage>
        <taxon>Bacteria</taxon>
        <taxon>Bacillati</taxon>
        <taxon>Actinomycetota</taxon>
        <taxon>Actinomycetes</taxon>
        <taxon>Actinomycetales</taxon>
        <taxon>Actinomycetaceae</taxon>
        <taxon>Actinomyces</taxon>
    </lineage>
</organism>
<dbReference type="SUPFAM" id="SSF101473">
    <property type="entry name" value="DhaL-like"/>
    <property type="match status" value="1"/>
</dbReference>
<sequence>MGMARSLRGLSEADLSTTTRALRAGTQTIMARAECAPGEKTLLDALLPAVQALEEAVGAVAPPRAAEDTEDTQRAGEPLLREEHPWALAETVPVEVGEGQPRTADPMTADLVTAALGRAARAAAAGSAATRQMRAVHGRAAYSADRSVGALDGGAEVGRLIFEGILAWRTARSGRTGQE</sequence>
<evidence type="ECO:0000259" key="2">
    <source>
        <dbReference type="PROSITE" id="PS51480"/>
    </source>
</evidence>
<dbReference type="EMBL" id="CP032514">
    <property type="protein sequence ID" value="AYD89949.1"/>
    <property type="molecule type" value="Genomic_DNA"/>
</dbReference>